<sequence>MMKKLVFKIGFAVKIEYFRPSHSSSTKLVGQKVCSGGLYRLLQFASKRDKAGVIQELDKGVEPNGADYDRRIALHLAACEGWIEVVDLFLEKGADVNYLDHCGRTPLSDAHSFRHNEVCKILEARGGIDPVGMDSQAPCFEIDHNKVNMEEATRIEEWTLRGLSIGFIIFLALIWFLQERTTVHILHYAILFIGVMNSLFSAYDIYDDLIS</sequence>
<dbReference type="InterPro" id="IPR002110">
    <property type="entry name" value="Ankyrin_rpt"/>
</dbReference>
<protein>
    <submittedName>
        <fullName evidence="3">Uncharacterized protein</fullName>
    </submittedName>
</protein>
<keyword evidence="4" id="KW-1185">Reference proteome</keyword>
<dbReference type="Gene3D" id="1.25.40.20">
    <property type="entry name" value="Ankyrin repeat-containing domain"/>
    <property type="match status" value="1"/>
</dbReference>
<dbReference type="PANTHER" id="PTHR33979:SF6">
    <property type="entry name" value="PEPTIDASE M50B-LIKE PROTEIN"/>
    <property type="match status" value="1"/>
</dbReference>
<dbReference type="SMART" id="SM00248">
    <property type="entry name" value="ANK"/>
    <property type="match status" value="2"/>
</dbReference>
<dbReference type="Pfam" id="PF12796">
    <property type="entry name" value="Ank_2"/>
    <property type="match status" value="1"/>
</dbReference>
<feature type="transmembrane region" description="Helical" evidence="2">
    <location>
        <begin position="158"/>
        <end position="177"/>
    </location>
</feature>
<gene>
    <name evidence="3" type="ORF">ES288_D04G060100v1</name>
</gene>
<dbReference type="InterPro" id="IPR036770">
    <property type="entry name" value="Ankyrin_rpt-contain_sf"/>
</dbReference>
<evidence type="ECO:0000256" key="2">
    <source>
        <dbReference type="SAM" id="Phobius"/>
    </source>
</evidence>
<evidence type="ECO:0000256" key="1">
    <source>
        <dbReference type="PROSITE-ProRule" id="PRU00023"/>
    </source>
</evidence>
<dbReference type="SUPFAM" id="SSF48403">
    <property type="entry name" value="Ankyrin repeat"/>
    <property type="match status" value="1"/>
</dbReference>
<dbReference type="PROSITE" id="PS50088">
    <property type="entry name" value="ANK_REPEAT"/>
    <property type="match status" value="1"/>
</dbReference>
<evidence type="ECO:0000313" key="4">
    <source>
        <dbReference type="Proteomes" id="UP000323506"/>
    </source>
</evidence>
<dbReference type="PANTHER" id="PTHR33979">
    <property type="entry name" value="OS02G0221600 PROTEIN"/>
    <property type="match status" value="1"/>
</dbReference>
<dbReference type="Proteomes" id="UP000323506">
    <property type="component" value="Chromosome D04"/>
</dbReference>
<keyword evidence="2" id="KW-1133">Transmembrane helix</keyword>
<keyword evidence="1" id="KW-0040">ANK repeat</keyword>
<feature type="transmembrane region" description="Helical" evidence="2">
    <location>
        <begin position="183"/>
        <end position="206"/>
    </location>
</feature>
<dbReference type="PROSITE" id="PS50297">
    <property type="entry name" value="ANK_REP_REGION"/>
    <property type="match status" value="1"/>
</dbReference>
<keyword evidence="2" id="KW-0472">Membrane</keyword>
<proteinExistence type="predicted"/>
<evidence type="ECO:0000313" key="3">
    <source>
        <dbReference type="EMBL" id="TYG72932.1"/>
    </source>
</evidence>
<name>A0A5D2CXG7_GOSDA</name>
<accession>A0A5D2CXG7</accession>
<reference evidence="3 4" key="1">
    <citation type="submission" date="2019-06" db="EMBL/GenBank/DDBJ databases">
        <title>WGS assembly of Gossypium darwinii.</title>
        <authorList>
            <person name="Chen Z.J."/>
            <person name="Sreedasyam A."/>
            <person name="Ando A."/>
            <person name="Song Q."/>
            <person name="De L."/>
            <person name="Hulse-Kemp A."/>
            <person name="Ding M."/>
            <person name="Ye W."/>
            <person name="Kirkbride R."/>
            <person name="Jenkins J."/>
            <person name="Plott C."/>
            <person name="Lovell J."/>
            <person name="Lin Y.-M."/>
            <person name="Vaughn R."/>
            <person name="Liu B."/>
            <person name="Li W."/>
            <person name="Simpson S."/>
            <person name="Scheffler B."/>
            <person name="Saski C."/>
            <person name="Grover C."/>
            <person name="Hu G."/>
            <person name="Conover J."/>
            <person name="Carlson J."/>
            <person name="Shu S."/>
            <person name="Boston L."/>
            <person name="Williams M."/>
            <person name="Peterson D."/>
            <person name="Mcgee K."/>
            <person name="Jones D."/>
            <person name="Wendel J."/>
            <person name="Stelly D."/>
            <person name="Grimwood J."/>
            <person name="Schmutz J."/>
        </authorList>
    </citation>
    <scope>NUCLEOTIDE SEQUENCE [LARGE SCALE GENOMIC DNA]</scope>
    <source>
        <strain evidence="3">1808015.09</strain>
    </source>
</reference>
<organism evidence="3 4">
    <name type="scientific">Gossypium darwinii</name>
    <name type="common">Darwin's cotton</name>
    <name type="synonym">Gossypium barbadense var. darwinii</name>
    <dbReference type="NCBI Taxonomy" id="34276"/>
    <lineage>
        <taxon>Eukaryota</taxon>
        <taxon>Viridiplantae</taxon>
        <taxon>Streptophyta</taxon>
        <taxon>Embryophyta</taxon>
        <taxon>Tracheophyta</taxon>
        <taxon>Spermatophyta</taxon>
        <taxon>Magnoliopsida</taxon>
        <taxon>eudicotyledons</taxon>
        <taxon>Gunneridae</taxon>
        <taxon>Pentapetalae</taxon>
        <taxon>rosids</taxon>
        <taxon>malvids</taxon>
        <taxon>Malvales</taxon>
        <taxon>Malvaceae</taxon>
        <taxon>Malvoideae</taxon>
        <taxon>Gossypium</taxon>
    </lineage>
</organism>
<dbReference type="AlphaFoldDB" id="A0A5D2CXG7"/>
<keyword evidence="2" id="KW-0812">Transmembrane</keyword>
<dbReference type="EMBL" id="CM017704">
    <property type="protein sequence ID" value="TYG72932.1"/>
    <property type="molecule type" value="Genomic_DNA"/>
</dbReference>
<feature type="repeat" description="ANK" evidence="1">
    <location>
        <begin position="69"/>
        <end position="101"/>
    </location>
</feature>